<evidence type="ECO:0008006" key="3">
    <source>
        <dbReference type="Google" id="ProtNLM"/>
    </source>
</evidence>
<dbReference type="RefSeq" id="WP_209645675.1">
    <property type="nucleotide sequence ID" value="NZ_JAGINW010000001.1"/>
</dbReference>
<name>A0ABS4TWG3_9PSEU</name>
<evidence type="ECO:0000313" key="2">
    <source>
        <dbReference type="Proteomes" id="UP001519332"/>
    </source>
</evidence>
<comment type="caution">
    <text evidence="1">The sequence shown here is derived from an EMBL/GenBank/DDBJ whole genome shotgun (WGS) entry which is preliminary data.</text>
</comment>
<evidence type="ECO:0000313" key="1">
    <source>
        <dbReference type="EMBL" id="MBP2328747.1"/>
    </source>
</evidence>
<dbReference type="Proteomes" id="UP001519332">
    <property type="component" value="Unassembled WGS sequence"/>
</dbReference>
<dbReference type="Pfam" id="PF19689">
    <property type="entry name" value="DUF6190"/>
    <property type="match status" value="1"/>
</dbReference>
<protein>
    <recommendedName>
        <fullName evidence="3">PIN domain-containing protein</fullName>
    </recommendedName>
</protein>
<accession>A0ABS4TWG3</accession>
<reference evidence="1 2" key="1">
    <citation type="submission" date="2021-03" db="EMBL/GenBank/DDBJ databases">
        <title>Sequencing the genomes of 1000 actinobacteria strains.</title>
        <authorList>
            <person name="Klenk H.-P."/>
        </authorList>
    </citation>
    <scope>NUCLEOTIDE SEQUENCE [LARGE SCALE GENOMIC DNA]</scope>
    <source>
        <strain evidence="1 2">DSM 46670</strain>
    </source>
</reference>
<dbReference type="EMBL" id="JAGINW010000001">
    <property type="protein sequence ID" value="MBP2328747.1"/>
    <property type="molecule type" value="Genomic_DNA"/>
</dbReference>
<dbReference type="InterPro" id="IPR045685">
    <property type="entry name" value="DUF6190"/>
</dbReference>
<proteinExistence type="predicted"/>
<keyword evidence="2" id="KW-1185">Reference proteome</keyword>
<gene>
    <name evidence="1" type="ORF">JOF56_009132</name>
</gene>
<sequence length="165" mass="18427">MAGDVFIDSALFMGMHAEDDSIRRACKNFFVRRLAGGRIVMSLEQVGRCDDLIWSKYGRTEQDTYYPFMDVLHTDITLDRVPYQEQDIKTAQSAAILDGLELTDRLTVGMVLARGGELVTVNPRLASNDGLPVRAPDGGTELGFPPYLERLYQRSLLVRVAGKDL</sequence>
<organism evidence="1 2">
    <name type="scientific">Kibdelosporangium banguiense</name>
    <dbReference type="NCBI Taxonomy" id="1365924"/>
    <lineage>
        <taxon>Bacteria</taxon>
        <taxon>Bacillati</taxon>
        <taxon>Actinomycetota</taxon>
        <taxon>Actinomycetes</taxon>
        <taxon>Pseudonocardiales</taxon>
        <taxon>Pseudonocardiaceae</taxon>
        <taxon>Kibdelosporangium</taxon>
    </lineage>
</organism>